<keyword evidence="3" id="KW-1185">Reference proteome</keyword>
<dbReference type="GO" id="GO:0016020">
    <property type="term" value="C:membrane"/>
    <property type="evidence" value="ECO:0007669"/>
    <property type="project" value="TreeGrafter"/>
</dbReference>
<dbReference type="GO" id="GO:0071108">
    <property type="term" value="P:protein K48-linked deubiquitination"/>
    <property type="evidence" value="ECO:0007669"/>
    <property type="project" value="TreeGrafter"/>
</dbReference>
<dbReference type="Pfam" id="PF08969">
    <property type="entry name" value="USP8_dimer"/>
    <property type="match status" value="1"/>
</dbReference>
<feature type="domain" description="USP8 dimerisation" evidence="1">
    <location>
        <begin position="10"/>
        <end position="104"/>
    </location>
</feature>
<dbReference type="Proteomes" id="UP000593562">
    <property type="component" value="Unassembled WGS sequence"/>
</dbReference>
<comment type="caution">
    <text evidence="2">The sequence shown here is derived from an EMBL/GenBank/DDBJ whole genome shotgun (WGS) entry which is preliminary data.</text>
</comment>
<dbReference type="EMBL" id="JAAARO010000020">
    <property type="protein sequence ID" value="KAF5730349.1"/>
    <property type="molecule type" value="Genomic_DNA"/>
</dbReference>
<dbReference type="GO" id="GO:0070536">
    <property type="term" value="P:protein K63-linked deubiquitination"/>
    <property type="evidence" value="ECO:0007669"/>
    <property type="project" value="TreeGrafter"/>
</dbReference>
<dbReference type="InParanoid" id="A0A7J7C890"/>
<protein>
    <submittedName>
        <fullName evidence="2">Putative amsh</fullName>
    </submittedName>
</protein>
<evidence type="ECO:0000313" key="3">
    <source>
        <dbReference type="Proteomes" id="UP000593562"/>
    </source>
</evidence>
<dbReference type="PANTHER" id="PTHR12947:SF19">
    <property type="entry name" value="AMSH-LIKE UBIQUITIN THIOESTERASE 1"/>
    <property type="match status" value="1"/>
</dbReference>
<dbReference type="FunFam" id="1.20.58.80:FF:000020">
    <property type="entry name" value="AMSH-like ubiquitin thioesterase 3"/>
    <property type="match status" value="1"/>
</dbReference>
<dbReference type="PANTHER" id="PTHR12947">
    <property type="entry name" value="AMSH-LIKE PROTEASE"/>
    <property type="match status" value="1"/>
</dbReference>
<accession>A0A7J7C890</accession>
<evidence type="ECO:0000313" key="2">
    <source>
        <dbReference type="EMBL" id="KAF5730349.1"/>
    </source>
</evidence>
<evidence type="ECO:0000259" key="1">
    <source>
        <dbReference type="Pfam" id="PF08969"/>
    </source>
</evidence>
<organism evidence="2 3">
    <name type="scientific">Tripterygium wilfordii</name>
    <name type="common">Thunder God vine</name>
    <dbReference type="NCBI Taxonomy" id="458696"/>
    <lineage>
        <taxon>Eukaryota</taxon>
        <taxon>Viridiplantae</taxon>
        <taxon>Streptophyta</taxon>
        <taxon>Embryophyta</taxon>
        <taxon>Tracheophyta</taxon>
        <taxon>Spermatophyta</taxon>
        <taxon>Magnoliopsida</taxon>
        <taxon>eudicotyledons</taxon>
        <taxon>Gunneridae</taxon>
        <taxon>Pentapetalae</taxon>
        <taxon>rosids</taxon>
        <taxon>fabids</taxon>
        <taxon>Celastrales</taxon>
        <taxon>Celastraceae</taxon>
        <taxon>Tripterygium</taxon>
    </lineage>
</organism>
<reference evidence="2 3" key="1">
    <citation type="journal article" date="2020" name="Nat. Commun.">
        <title>Genome of Tripterygium wilfordii and identification of cytochrome P450 involved in triptolide biosynthesis.</title>
        <authorList>
            <person name="Tu L."/>
            <person name="Su P."/>
            <person name="Zhang Z."/>
            <person name="Gao L."/>
            <person name="Wang J."/>
            <person name="Hu T."/>
            <person name="Zhou J."/>
            <person name="Zhang Y."/>
            <person name="Zhao Y."/>
            <person name="Liu Y."/>
            <person name="Song Y."/>
            <person name="Tong Y."/>
            <person name="Lu Y."/>
            <person name="Yang J."/>
            <person name="Xu C."/>
            <person name="Jia M."/>
            <person name="Peters R.J."/>
            <person name="Huang L."/>
            <person name="Gao W."/>
        </authorList>
    </citation>
    <scope>NUCLEOTIDE SEQUENCE [LARGE SCALE GENOMIC DNA]</scope>
    <source>
        <strain evidence="3">cv. XIE 37</strain>
        <tissue evidence="2">Leaf</tissue>
    </source>
</reference>
<dbReference type="InterPro" id="IPR015063">
    <property type="entry name" value="USP8_dimer"/>
</dbReference>
<sequence length="391" mass="43928">MRSSSDKINIAASAQKLDVDHRISLRIYYRIADNILRQADIFRSEKNIIDLYVMLLRFSSLVSETIPRHRDYGSSLPSKKVYLKKKLLNALSELEDLKPVVQQKINELDRKHTQQANGLGYRHQNDSLEWPYVKKQSYNVTKSVGPAARDLAYQGPRTQQILLSRPVDDQLRRLSLNFVRPTAETLSRHSIFGPNGLSGQWQPPKSDAVVRYPSSIDLSPIKIPSLAHPLENGLKLKNDNSNSETDSLQQSLDCGISVEQDCTKTEPERPCLESSLNLNNDGQVQHVEEPAMITFETVETPVHTNLIRQPSPPPILAEVQDLIPAMTSQVTEAEYKMENPVADEILRAEAPLQLHISTVLMENFMKLAKSNTDKNLETCGILAGSLVSSEN</sequence>
<dbReference type="AlphaFoldDB" id="A0A7J7C890"/>
<proteinExistence type="predicted"/>
<gene>
    <name evidence="2" type="ORF">HS088_TW20G00722</name>
</gene>
<dbReference type="Gene3D" id="1.20.58.80">
    <property type="entry name" value="Phosphotransferase system, lactose/cellobiose-type IIA subunit"/>
    <property type="match status" value="1"/>
</dbReference>
<dbReference type="GO" id="GO:0005768">
    <property type="term" value="C:endosome"/>
    <property type="evidence" value="ECO:0007669"/>
    <property type="project" value="TreeGrafter"/>
</dbReference>
<dbReference type="Gene3D" id="3.40.140.10">
    <property type="entry name" value="Cytidine Deaminase, domain 2"/>
    <property type="match status" value="1"/>
</dbReference>
<name>A0A7J7C890_TRIWF</name>